<dbReference type="Pfam" id="PF03328">
    <property type="entry name" value="HpcH_HpaI"/>
    <property type="match status" value="1"/>
</dbReference>
<evidence type="ECO:0000256" key="4">
    <source>
        <dbReference type="PIRSR" id="PIRSR015582-1"/>
    </source>
</evidence>
<dbReference type="RefSeq" id="WP_123101985.1">
    <property type="nucleotide sequence ID" value="NZ_RIBZ01000270.1"/>
</dbReference>
<evidence type="ECO:0000313" key="8">
    <source>
        <dbReference type="Proteomes" id="UP000275401"/>
    </source>
</evidence>
<reference evidence="7 8" key="1">
    <citation type="submission" date="2018-11" db="EMBL/GenBank/DDBJ databases">
        <title>The Potential of Streptomyces as Biocontrol Agents against the Tomato grey mould, Botrytis cinerea (Gray mold) Frontiers in Microbiology.</title>
        <authorList>
            <person name="Li D."/>
        </authorList>
    </citation>
    <scope>NUCLEOTIDE SEQUENCE [LARGE SCALE GENOMIC DNA]</scope>
    <source>
        <strain evidence="7 8">NEAU-LD23</strain>
    </source>
</reference>
<dbReference type="InterPro" id="IPR015813">
    <property type="entry name" value="Pyrv/PenolPyrv_kinase-like_dom"/>
</dbReference>
<keyword evidence="3 5" id="KW-0460">Magnesium</keyword>
<protein>
    <submittedName>
        <fullName evidence="7">CoA ester lyase</fullName>
    </submittedName>
</protein>
<evidence type="ECO:0000256" key="3">
    <source>
        <dbReference type="ARBA" id="ARBA00022842"/>
    </source>
</evidence>
<dbReference type="AlphaFoldDB" id="A0A3M8VWE6"/>
<evidence type="ECO:0000313" key="7">
    <source>
        <dbReference type="EMBL" id="RNG22188.1"/>
    </source>
</evidence>
<name>A0A3M8VWE6_9ACTN</name>
<dbReference type="PANTHER" id="PTHR32308">
    <property type="entry name" value="LYASE BETA SUBUNIT, PUTATIVE (AFU_ORTHOLOGUE AFUA_4G13030)-RELATED"/>
    <property type="match status" value="1"/>
</dbReference>
<keyword evidence="7" id="KW-0456">Lyase</keyword>
<proteinExistence type="predicted"/>
<evidence type="ECO:0000259" key="6">
    <source>
        <dbReference type="Pfam" id="PF03328"/>
    </source>
</evidence>
<dbReference type="PIRSF" id="PIRSF015582">
    <property type="entry name" value="Cit_lyase_B"/>
    <property type="match status" value="1"/>
</dbReference>
<dbReference type="GO" id="GO:0000287">
    <property type="term" value="F:magnesium ion binding"/>
    <property type="evidence" value="ECO:0007669"/>
    <property type="project" value="TreeGrafter"/>
</dbReference>
<dbReference type="InterPro" id="IPR011206">
    <property type="entry name" value="Citrate_lyase_beta/mcl1/mcl2"/>
</dbReference>
<dbReference type="InterPro" id="IPR005000">
    <property type="entry name" value="Aldolase/citrate-lyase_domain"/>
</dbReference>
<feature type="binding site" evidence="5">
    <location>
        <position position="128"/>
    </location>
    <ligand>
        <name>Mg(2+)</name>
        <dbReference type="ChEBI" id="CHEBI:18420"/>
    </ligand>
</feature>
<feature type="binding site" evidence="5">
    <location>
        <position position="154"/>
    </location>
    <ligand>
        <name>Mg(2+)</name>
        <dbReference type="ChEBI" id="CHEBI:18420"/>
    </ligand>
</feature>
<feature type="domain" description="HpcH/HpaI aldolase/citrate lyase" evidence="6">
    <location>
        <begin position="19"/>
        <end position="222"/>
    </location>
</feature>
<feature type="binding site" evidence="4">
    <location>
        <position position="76"/>
    </location>
    <ligand>
        <name>substrate</name>
    </ligand>
</feature>
<evidence type="ECO:0000256" key="1">
    <source>
        <dbReference type="ARBA" id="ARBA00001946"/>
    </source>
</evidence>
<keyword evidence="2 5" id="KW-0479">Metal-binding</keyword>
<gene>
    <name evidence="7" type="ORF">EEJ42_21770</name>
</gene>
<feature type="binding site" evidence="4">
    <location>
        <position position="128"/>
    </location>
    <ligand>
        <name>substrate</name>
    </ligand>
</feature>
<dbReference type="EMBL" id="RIBZ01000270">
    <property type="protein sequence ID" value="RNG22188.1"/>
    <property type="molecule type" value="Genomic_DNA"/>
</dbReference>
<dbReference type="Gene3D" id="3.20.20.60">
    <property type="entry name" value="Phosphoenolpyruvate-binding domains"/>
    <property type="match status" value="1"/>
</dbReference>
<dbReference type="PANTHER" id="PTHR32308:SF10">
    <property type="entry name" value="CITRATE LYASE SUBUNIT BETA"/>
    <property type="match status" value="1"/>
</dbReference>
<comment type="cofactor">
    <cofactor evidence="1">
        <name>Mg(2+)</name>
        <dbReference type="ChEBI" id="CHEBI:18420"/>
    </cofactor>
</comment>
<dbReference type="InterPro" id="IPR040442">
    <property type="entry name" value="Pyrv_kinase-like_dom_sf"/>
</dbReference>
<dbReference type="SUPFAM" id="SSF51621">
    <property type="entry name" value="Phosphoenolpyruvate/pyruvate domain"/>
    <property type="match status" value="1"/>
</dbReference>
<evidence type="ECO:0000256" key="5">
    <source>
        <dbReference type="PIRSR" id="PIRSR015582-2"/>
    </source>
</evidence>
<sequence>MTPRINDLREAGGPVAAARALLFVPGHRPDRFDKAARSGADLVIVDLEDAVAADDKEQARQAAADWPGLGDRTVVRVNAPGTPWFEADLRTAADHGCPVMVPKAEEPAALTDIVVRTAGRCPLIPLIETALGVERAYDLCSVPGVVRAAFGNVDLAAGLGTAHDDTLALAHARSRLVLASAAAGIRPPVDGVTTAVRDPQALVADTAHARRLGYAGKLCIHPAQIGPVTDGFAPSESELRWARAVLGAGEAVTTVDGHMVDKPVLERARNILARAAKPHTAP</sequence>
<dbReference type="GO" id="GO:0006107">
    <property type="term" value="P:oxaloacetate metabolic process"/>
    <property type="evidence" value="ECO:0007669"/>
    <property type="project" value="TreeGrafter"/>
</dbReference>
<evidence type="ECO:0000256" key="2">
    <source>
        <dbReference type="ARBA" id="ARBA00022723"/>
    </source>
</evidence>
<organism evidence="7 8">
    <name type="scientific">Streptomyces botrytidirepellens</name>
    <dbReference type="NCBI Taxonomy" id="2486417"/>
    <lineage>
        <taxon>Bacteria</taxon>
        <taxon>Bacillati</taxon>
        <taxon>Actinomycetota</taxon>
        <taxon>Actinomycetes</taxon>
        <taxon>Kitasatosporales</taxon>
        <taxon>Streptomycetaceae</taxon>
        <taxon>Streptomyces</taxon>
    </lineage>
</organism>
<keyword evidence="8" id="KW-1185">Reference proteome</keyword>
<accession>A0A3M8VWE6</accession>
<comment type="caution">
    <text evidence="7">The sequence shown here is derived from an EMBL/GenBank/DDBJ whole genome shotgun (WGS) entry which is preliminary data.</text>
</comment>
<dbReference type="GO" id="GO:0016829">
    <property type="term" value="F:lyase activity"/>
    <property type="evidence" value="ECO:0007669"/>
    <property type="project" value="UniProtKB-KW"/>
</dbReference>
<dbReference type="Proteomes" id="UP000275401">
    <property type="component" value="Unassembled WGS sequence"/>
</dbReference>